<evidence type="ECO:0000256" key="9">
    <source>
        <dbReference type="ARBA" id="ARBA00023012"/>
    </source>
</evidence>
<dbReference type="GO" id="GO:0005886">
    <property type="term" value="C:plasma membrane"/>
    <property type="evidence" value="ECO:0007669"/>
    <property type="project" value="UniProtKB-SubCell"/>
</dbReference>
<dbReference type="Pfam" id="PF00672">
    <property type="entry name" value="HAMP"/>
    <property type="match status" value="1"/>
</dbReference>
<feature type="domain" description="HAMP" evidence="13">
    <location>
        <begin position="182"/>
        <end position="234"/>
    </location>
</feature>
<dbReference type="AlphaFoldDB" id="A0A345NMQ6"/>
<dbReference type="InterPro" id="IPR004358">
    <property type="entry name" value="Sig_transdc_His_kin-like_C"/>
</dbReference>
<dbReference type="PANTHER" id="PTHR45436:SF5">
    <property type="entry name" value="SENSOR HISTIDINE KINASE TRCS"/>
    <property type="match status" value="1"/>
</dbReference>
<dbReference type="Proteomes" id="UP000253790">
    <property type="component" value="Chromosome"/>
</dbReference>
<evidence type="ECO:0000256" key="6">
    <source>
        <dbReference type="ARBA" id="ARBA00022692"/>
    </source>
</evidence>
<organism evidence="14 15">
    <name type="scientific">Ornithinimicrobium avium</name>
    <dbReference type="NCBI Taxonomy" id="2283195"/>
    <lineage>
        <taxon>Bacteria</taxon>
        <taxon>Bacillati</taxon>
        <taxon>Actinomycetota</taxon>
        <taxon>Actinomycetes</taxon>
        <taxon>Micrococcales</taxon>
        <taxon>Ornithinimicrobiaceae</taxon>
        <taxon>Ornithinimicrobium</taxon>
    </lineage>
</organism>
<evidence type="ECO:0000259" key="12">
    <source>
        <dbReference type="PROSITE" id="PS50109"/>
    </source>
</evidence>
<evidence type="ECO:0000256" key="1">
    <source>
        <dbReference type="ARBA" id="ARBA00000085"/>
    </source>
</evidence>
<dbReference type="EC" id="2.7.13.3" evidence="3"/>
<evidence type="ECO:0000256" key="11">
    <source>
        <dbReference type="SAM" id="Phobius"/>
    </source>
</evidence>
<evidence type="ECO:0000259" key="13">
    <source>
        <dbReference type="PROSITE" id="PS50885"/>
    </source>
</evidence>
<dbReference type="SMART" id="SM00388">
    <property type="entry name" value="HisKA"/>
    <property type="match status" value="1"/>
</dbReference>
<dbReference type="PANTHER" id="PTHR45436">
    <property type="entry name" value="SENSOR HISTIDINE KINASE YKOH"/>
    <property type="match status" value="1"/>
</dbReference>
<keyword evidence="8 11" id="KW-1133">Transmembrane helix</keyword>
<evidence type="ECO:0000256" key="10">
    <source>
        <dbReference type="ARBA" id="ARBA00023136"/>
    </source>
</evidence>
<dbReference type="Pfam" id="PF02518">
    <property type="entry name" value="HATPase_c"/>
    <property type="match status" value="1"/>
</dbReference>
<evidence type="ECO:0000256" key="2">
    <source>
        <dbReference type="ARBA" id="ARBA00004236"/>
    </source>
</evidence>
<dbReference type="InterPro" id="IPR005467">
    <property type="entry name" value="His_kinase_dom"/>
</dbReference>
<feature type="transmembrane region" description="Helical" evidence="11">
    <location>
        <begin position="158"/>
        <end position="177"/>
    </location>
</feature>
<dbReference type="PROSITE" id="PS50885">
    <property type="entry name" value="HAMP"/>
    <property type="match status" value="1"/>
</dbReference>
<dbReference type="SUPFAM" id="SSF158472">
    <property type="entry name" value="HAMP domain-like"/>
    <property type="match status" value="1"/>
</dbReference>
<dbReference type="EMBL" id="CP031229">
    <property type="protein sequence ID" value="AXH96314.1"/>
    <property type="molecule type" value="Genomic_DNA"/>
</dbReference>
<dbReference type="PRINTS" id="PR00344">
    <property type="entry name" value="BCTRLSENSOR"/>
</dbReference>
<evidence type="ECO:0000256" key="5">
    <source>
        <dbReference type="ARBA" id="ARBA00022679"/>
    </source>
</evidence>
<evidence type="ECO:0000313" key="15">
    <source>
        <dbReference type="Proteomes" id="UP000253790"/>
    </source>
</evidence>
<dbReference type="InterPro" id="IPR003594">
    <property type="entry name" value="HATPase_dom"/>
</dbReference>
<comment type="catalytic activity">
    <reaction evidence="1">
        <text>ATP + protein L-histidine = ADP + protein N-phospho-L-histidine.</text>
        <dbReference type="EC" id="2.7.13.3"/>
    </reaction>
</comment>
<keyword evidence="6 11" id="KW-0812">Transmembrane</keyword>
<feature type="transmembrane region" description="Helical" evidence="11">
    <location>
        <begin position="12"/>
        <end position="33"/>
    </location>
</feature>
<protein>
    <recommendedName>
        <fullName evidence="3">histidine kinase</fullName>
        <ecNumber evidence="3">2.7.13.3</ecNumber>
    </recommendedName>
</protein>
<evidence type="ECO:0000256" key="4">
    <source>
        <dbReference type="ARBA" id="ARBA00022553"/>
    </source>
</evidence>
<keyword evidence="10 11" id="KW-0472">Membrane</keyword>
<sequence length="466" mass="48757">MRSLGLRARISVSFALLGLVLSVGISLSAWLVVRTTLMTERTTSAVAEATVNAQATDRQLALGRVSLPVILDGLPGQDSSAVLVRHGRVWASSNPHITPDHLPEDLVTAASRGDAGTTTYHEPALGLKVLAAAEPMSHGDVLVELFPLDPLHATVRRLGWTLSGAAVLTTLAAALLGRLASDRALRPLTAVTDAARSIAGGRLDARLRPTGDPDLDPLAASFNDTAQHLEHRVIADARFAADVGHELRTPLTTMLNSVEVIRHRAGTMPPEVAETVELLAGDLDRFRRLVVDLLEVSRHDAGESLHLEPVDLPDLVRRAADRTAGRVVTTVAPDAVGTRMEVDKRRLERVVVNLVANADTHGGGCTGVHVARDGGAVTVTVDDAGPGIAQALRDQVFDRFSRGRSTPTPGLGLGLAIVQRHVAAHAGEVTIGTSPAGGARFVLRLPPGGPGPPAVGRVALGPPDAG</sequence>
<keyword evidence="15" id="KW-1185">Reference proteome</keyword>
<dbReference type="InterPro" id="IPR036097">
    <property type="entry name" value="HisK_dim/P_sf"/>
</dbReference>
<proteinExistence type="predicted"/>
<keyword evidence="7 14" id="KW-0418">Kinase</keyword>
<evidence type="ECO:0000256" key="3">
    <source>
        <dbReference type="ARBA" id="ARBA00012438"/>
    </source>
</evidence>
<dbReference type="Gene3D" id="3.30.565.10">
    <property type="entry name" value="Histidine kinase-like ATPase, C-terminal domain"/>
    <property type="match status" value="1"/>
</dbReference>
<dbReference type="GO" id="GO:0000155">
    <property type="term" value="F:phosphorelay sensor kinase activity"/>
    <property type="evidence" value="ECO:0007669"/>
    <property type="project" value="InterPro"/>
</dbReference>
<dbReference type="InterPro" id="IPR050428">
    <property type="entry name" value="TCS_sensor_his_kinase"/>
</dbReference>
<dbReference type="SMART" id="SM00387">
    <property type="entry name" value="HATPase_c"/>
    <property type="match status" value="1"/>
</dbReference>
<dbReference type="OrthoDB" id="9786919at2"/>
<keyword evidence="9" id="KW-0902">Two-component regulatory system</keyword>
<dbReference type="Gene3D" id="1.10.287.130">
    <property type="match status" value="1"/>
</dbReference>
<reference evidence="14 15" key="1">
    <citation type="submission" date="2018-07" db="EMBL/GenBank/DDBJ databases">
        <title>Complete genome sequencing of Ornithinimicrobium sp. AMA3305.</title>
        <authorList>
            <person name="Bae J.-W."/>
        </authorList>
    </citation>
    <scope>NUCLEOTIDE SEQUENCE [LARGE SCALE GENOMIC DNA]</scope>
    <source>
        <strain evidence="14 15">AMA3305</strain>
    </source>
</reference>
<dbReference type="InterPro" id="IPR003660">
    <property type="entry name" value="HAMP_dom"/>
</dbReference>
<dbReference type="InterPro" id="IPR003661">
    <property type="entry name" value="HisK_dim/P_dom"/>
</dbReference>
<dbReference type="InterPro" id="IPR036890">
    <property type="entry name" value="HATPase_C_sf"/>
</dbReference>
<dbReference type="RefSeq" id="WP_114928079.1">
    <property type="nucleotide sequence ID" value="NZ_CP031229.1"/>
</dbReference>
<name>A0A345NMQ6_9MICO</name>
<dbReference type="KEGG" id="orn:DV701_09460"/>
<dbReference type="SUPFAM" id="SSF47384">
    <property type="entry name" value="Homodimeric domain of signal transducing histidine kinase"/>
    <property type="match status" value="1"/>
</dbReference>
<comment type="subcellular location">
    <subcellularLocation>
        <location evidence="2">Cell membrane</location>
    </subcellularLocation>
</comment>
<evidence type="ECO:0000256" key="7">
    <source>
        <dbReference type="ARBA" id="ARBA00022777"/>
    </source>
</evidence>
<dbReference type="PROSITE" id="PS50109">
    <property type="entry name" value="HIS_KIN"/>
    <property type="match status" value="1"/>
</dbReference>
<evidence type="ECO:0000313" key="14">
    <source>
        <dbReference type="EMBL" id="AXH96314.1"/>
    </source>
</evidence>
<feature type="domain" description="Histidine kinase" evidence="12">
    <location>
        <begin position="242"/>
        <end position="449"/>
    </location>
</feature>
<accession>A0A345NMQ6</accession>
<keyword evidence="4" id="KW-0597">Phosphoprotein</keyword>
<evidence type="ECO:0000256" key="8">
    <source>
        <dbReference type="ARBA" id="ARBA00022989"/>
    </source>
</evidence>
<gene>
    <name evidence="14" type="ORF">DV701_09460</name>
</gene>
<dbReference type="CDD" id="cd00082">
    <property type="entry name" value="HisKA"/>
    <property type="match status" value="1"/>
</dbReference>
<dbReference type="Gene3D" id="6.10.340.10">
    <property type="match status" value="1"/>
</dbReference>
<dbReference type="Pfam" id="PF00512">
    <property type="entry name" value="HisKA"/>
    <property type="match status" value="1"/>
</dbReference>
<dbReference type="SUPFAM" id="SSF55874">
    <property type="entry name" value="ATPase domain of HSP90 chaperone/DNA topoisomerase II/histidine kinase"/>
    <property type="match status" value="1"/>
</dbReference>
<dbReference type="SMART" id="SM00304">
    <property type="entry name" value="HAMP"/>
    <property type="match status" value="1"/>
</dbReference>
<dbReference type="CDD" id="cd06225">
    <property type="entry name" value="HAMP"/>
    <property type="match status" value="1"/>
</dbReference>
<keyword evidence="5" id="KW-0808">Transferase</keyword>